<keyword evidence="5 10" id="KW-0812">Transmembrane</keyword>
<feature type="transmembrane region" description="Helical" evidence="10">
    <location>
        <begin position="129"/>
        <end position="152"/>
    </location>
</feature>
<evidence type="ECO:0000256" key="2">
    <source>
        <dbReference type="ARBA" id="ARBA00009772"/>
    </source>
</evidence>
<protein>
    <recommendedName>
        <fullName evidence="3 9">Flagellar biosynthetic protein FliR</fullName>
    </recommendedName>
</protein>
<dbReference type="GO" id="GO:0044780">
    <property type="term" value="P:bacterial-type flagellum assembly"/>
    <property type="evidence" value="ECO:0007669"/>
    <property type="project" value="UniProtKB-UniRule"/>
</dbReference>
<dbReference type="GO" id="GO:0009425">
    <property type="term" value="C:bacterial-type flagellum basal body"/>
    <property type="evidence" value="ECO:0007669"/>
    <property type="project" value="UniProtKB-SubCell"/>
</dbReference>
<keyword evidence="11" id="KW-0969">Cilium</keyword>
<feature type="transmembrane region" description="Helical" evidence="10">
    <location>
        <begin position="213"/>
        <end position="237"/>
    </location>
</feature>
<keyword evidence="12" id="KW-1185">Reference proteome</keyword>
<keyword evidence="8 10" id="KW-0975">Bacterial flagellum</keyword>
<dbReference type="GO" id="GO:0006605">
    <property type="term" value="P:protein targeting"/>
    <property type="evidence" value="ECO:0007669"/>
    <property type="project" value="UniProtKB-UniRule"/>
</dbReference>
<dbReference type="PANTHER" id="PTHR30065:SF8">
    <property type="entry name" value="FLAGELLAR BIOSYNTHETIC PROTEIN FLIR"/>
    <property type="match status" value="1"/>
</dbReference>
<comment type="similarity">
    <text evidence="2 10">Belongs to the FliR/MopE/SpaR family.</text>
</comment>
<evidence type="ECO:0000313" key="11">
    <source>
        <dbReference type="EMBL" id="BBI98767.1"/>
    </source>
</evidence>
<dbReference type="InterPro" id="IPR006303">
    <property type="entry name" value="FliR"/>
</dbReference>
<keyword evidence="4 10" id="KW-1003">Cell membrane</keyword>
<proteinExistence type="inferred from homology"/>
<feature type="transmembrane region" description="Helical" evidence="10">
    <location>
        <begin position="70"/>
        <end position="93"/>
    </location>
</feature>
<evidence type="ECO:0000313" key="12">
    <source>
        <dbReference type="Proteomes" id="UP001319121"/>
    </source>
</evidence>
<name>A0AAN1SY15_9PROT</name>
<dbReference type="InterPro" id="IPR002010">
    <property type="entry name" value="T3SS_IM_R"/>
</dbReference>
<evidence type="ECO:0000256" key="5">
    <source>
        <dbReference type="ARBA" id="ARBA00022692"/>
    </source>
</evidence>
<evidence type="ECO:0000256" key="1">
    <source>
        <dbReference type="ARBA" id="ARBA00002578"/>
    </source>
</evidence>
<evidence type="ECO:0000256" key="9">
    <source>
        <dbReference type="NCBIfam" id="TIGR01400"/>
    </source>
</evidence>
<reference evidence="11 12" key="1">
    <citation type="submission" date="2019-03" db="EMBL/GenBank/DDBJ databases">
        <title>Complete genome sequence of Ferrigenium kumadai strain An22, a microaerophilic iron-oxidizing bacterium isolated from a paddy field soil.</title>
        <authorList>
            <person name="Watanabe T."/>
            <person name="Asakawa S."/>
        </authorList>
    </citation>
    <scope>NUCLEOTIDE SEQUENCE [LARGE SCALE GENOMIC DNA]</scope>
    <source>
        <strain evidence="11 12">An22</strain>
    </source>
</reference>
<keyword evidence="11" id="KW-0282">Flagellum</keyword>
<organism evidence="11 12">
    <name type="scientific">Ferrigenium kumadai</name>
    <dbReference type="NCBI Taxonomy" id="1682490"/>
    <lineage>
        <taxon>Bacteria</taxon>
        <taxon>Pseudomonadati</taxon>
        <taxon>Pseudomonadota</taxon>
        <taxon>Betaproteobacteria</taxon>
        <taxon>Nitrosomonadales</taxon>
        <taxon>Gallionellaceae</taxon>
        <taxon>Ferrigenium</taxon>
    </lineage>
</organism>
<accession>A0AAN1SY15</accession>
<evidence type="ECO:0000256" key="4">
    <source>
        <dbReference type="ARBA" id="ARBA00022475"/>
    </source>
</evidence>
<evidence type="ECO:0000256" key="6">
    <source>
        <dbReference type="ARBA" id="ARBA00022989"/>
    </source>
</evidence>
<dbReference type="NCBIfam" id="TIGR01400">
    <property type="entry name" value="fliR"/>
    <property type="match status" value="1"/>
</dbReference>
<dbReference type="PANTHER" id="PTHR30065">
    <property type="entry name" value="FLAGELLAR BIOSYNTHETIC PROTEIN FLIR"/>
    <property type="match status" value="1"/>
</dbReference>
<keyword evidence="11" id="KW-0966">Cell projection</keyword>
<evidence type="ECO:0000256" key="7">
    <source>
        <dbReference type="ARBA" id="ARBA00023136"/>
    </source>
</evidence>
<comment type="subcellular location">
    <subcellularLocation>
        <location evidence="10">Cell membrane</location>
        <topology evidence="10">Multi-pass membrane protein</topology>
    </subcellularLocation>
    <subcellularLocation>
        <location evidence="10">Bacterial flagellum basal body</location>
    </subcellularLocation>
</comment>
<dbReference type="AlphaFoldDB" id="A0AAN1SY15"/>
<dbReference type="KEGG" id="fku:FGKAn22_04600"/>
<evidence type="ECO:0000256" key="10">
    <source>
        <dbReference type="RuleBase" id="RU362071"/>
    </source>
</evidence>
<evidence type="ECO:0000256" key="8">
    <source>
        <dbReference type="ARBA" id="ARBA00023143"/>
    </source>
</evidence>
<feature type="transmembrane region" description="Helical" evidence="10">
    <location>
        <begin position="12"/>
        <end position="33"/>
    </location>
</feature>
<evidence type="ECO:0000256" key="3">
    <source>
        <dbReference type="ARBA" id="ARBA00021717"/>
    </source>
</evidence>
<dbReference type="GO" id="GO:0005886">
    <property type="term" value="C:plasma membrane"/>
    <property type="evidence" value="ECO:0007669"/>
    <property type="project" value="UniProtKB-SubCell"/>
</dbReference>
<feature type="transmembrane region" description="Helical" evidence="10">
    <location>
        <begin position="172"/>
        <end position="201"/>
    </location>
</feature>
<keyword evidence="6 10" id="KW-1133">Transmembrane helix</keyword>
<dbReference type="Pfam" id="PF01311">
    <property type="entry name" value="Bac_export_1"/>
    <property type="match status" value="1"/>
</dbReference>
<gene>
    <name evidence="11" type="primary">fliR</name>
    <name evidence="11" type="ORF">FGKAn22_04600</name>
</gene>
<dbReference type="RefSeq" id="WP_212786381.1">
    <property type="nucleotide sequence ID" value="NZ_AP019536.1"/>
</dbReference>
<dbReference type="Proteomes" id="UP001319121">
    <property type="component" value="Chromosome"/>
</dbReference>
<dbReference type="EMBL" id="AP019536">
    <property type="protein sequence ID" value="BBI98767.1"/>
    <property type="molecule type" value="Genomic_DNA"/>
</dbReference>
<feature type="transmembrane region" description="Helical" evidence="10">
    <location>
        <begin position="40"/>
        <end position="58"/>
    </location>
</feature>
<dbReference type="PRINTS" id="PR00953">
    <property type="entry name" value="TYPE3IMRPROT"/>
</dbReference>
<keyword evidence="7 10" id="KW-0472">Membrane</keyword>
<comment type="function">
    <text evidence="1 10">Role in flagellar biosynthesis.</text>
</comment>
<sequence>MVSFTSAQLDAWLAALIFPLTRILAMIASSPVLGNKQVPARVKIGLSVLLAIIIAPTIDAMPPVSVGSPQGLLIMVQQIIIGVAMGFTIRLVFTAVEMAGELAGLQMGLGFATFYDPINASSTPVIAQFWGMIAALAFLVLNGHLYLLSALAESFRTLPVGDMMSTQGLHGVASWGGSIFAYALQISLPILAALLIANIALGILTRAAPQLNLFAVGFPITLSIGFFVLVLSMPYFVPLLDRLIQEGIGTALHLVQPAQR</sequence>